<dbReference type="InterPro" id="IPR016187">
    <property type="entry name" value="CTDL_fold"/>
</dbReference>
<feature type="chain" id="PRO_5004949114" evidence="1">
    <location>
        <begin position="19"/>
        <end position="167"/>
    </location>
</feature>
<proteinExistence type="evidence at transcript level"/>
<dbReference type="AlphaFoldDB" id="X2C306"/>
<dbReference type="CDD" id="cd00037">
    <property type="entry name" value="CLECT"/>
    <property type="match status" value="1"/>
</dbReference>
<evidence type="ECO:0000259" key="2">
    <source>
        <dbReference type="PROSITE" id="PS50041"/>
    </source>
</evidence>
<name>X2C306_PROCL</name>
<feature type="domain" description="C-type lectin" evidence="2">
    <location>
        <begin position="27"/>
        <end position="152"/>
    </location>
</feature>
<dbReference type="Pfam" id="PF00059">
    <property type="entry name" value="Lectin_C"/>
    <property type="match status" value="1"/>
</dbReference>
<dbReference type="InterPro" id="IPR016186">
    <property type="entry name" value="C-type_lectin-like/link_sf"/>
</dbReference>
<accession>X2C306</accession>
<dbReference type="PROSITE" id="PS50041">
    <property type="entry name" value="C_TYPE_LECTIN_2"/>
    <property type="match status" value="1"/>
</dbReference>
<sequence length="167" mass="18659">MSLLTQVILASALALAASQCPSEFFEAGTNCYAVIDEPGSNITWSECRTLCQGLAFDAWSVDLATFDNAEQLEAFSIAWLTETANYDPYPYMWIGVSKVDGAWQSLDGTPLSLQSNMWGQGHPHEMGMTAFLDDVTMANDEESYGRQYFHCSMGMYEYHQRCLCRAQ</sequence>
<dbReference type="InterPro" id="IPR001304">
    <property type="entry name" value="C-type_lectin-like"/>
</dbReference>
<protein>
    <submittedName>
        <fullName evidence="3">C-type lectin</fullName>
    </submittedName>
</protein>
<dbReference type="GO" id="GO:0030246">
    <property type="term" value="F:carbohydrate binding"/>
    <property type="evidence" value="ECO:0007669"/>
    <property type="project" value="UniProtKB-KW"/>
</dbReference>
<organism evidence="3">
    <name type="scientific">Procambarus clarkii</name>
    <name type="common">Red swamp crayfish</name>
    <dbReference type="NCBI Taxonomy" id="6728"/>
    <lineage>
        <taxon>Eukaryota</taxon>
        <taxon>Metazoa</taxon>
        <taxon>Ecdysozoa</taxon>
        <taxon>Arthropoda</taxon>
        <taxon>Crustacea</taxon>
        <taxon>Multicrustacea</taxon>
        <taxon>Malacostraca</taxon>
        <taxon>Eumalacostraca</taxon>
        <taxon>Eucarida</taxon>
        <taxon>Decapoda</taxon>
        <taxon>Pleocyemata</taxon>
        <taxon>Astacidea</taxon>
        <taxon>Astacoidea</taxon>
        <taxon>Cambaridae</taxon>
        <taxon>Procambarus</taxon>
    </lineage>
</organism>
<dbReference type="SUPFAM" id="SSF56436">
    <property type="entry name" value="C-type lectin-like"/>
    <property type="match status" value="1"/>
</dbReference>
<evidence type="ECO:0000256" key="1">
    <source>
        <dbReference type="SAM" id="SignalP"/>
    </source>
</evidence>
<evidence type="ECO:0000313" key="3">
    <source>
        <dbReference type="EMBL" id="AGI92548.1"/>
    </source>
</evidence>
<dbReference type="EMBL" id="KC857544">
    <property type="protein sequence ID" value="AGI92548.1"/>
    <property type="molecule type" value="mRNA"/>
</dbReference>
<dbReference type="OrthoDB" id="6353463at2759"/>
<reference evidence="3" key="1">
    <citation type="journal article" date="2011" name="Arch. Insect Biochem. Physiol.">
        <title>C-type lectin from red swamp crayfish Procambarus clarkii participates in cellular immune response.</title>
        <authorList>
            <person name="Zhang X.W."/>
            <person name="Wang X.W."/>
            <person name="Sun C."/>
            <person name="Zhao X.F."/>
            <person name="Wang J.X."/>
        </authorList>
    </citation>
    <scope>NUCLEOTIDE SEQUENCE</scope>
</reference>
<dbReference type="Gene3D" id="3.10.100.10">
    <property type="entry name" value="Mannose-Binding Protein A, subunit A"/>
    <property type="match status" value="1"/>
</dbReference>
<dbReference type="SMART" id="SM00034">
    <property type="entry name" value="CLECT"/>
    <property type="match status" value="1"/>
</dbReference>
<reference evidence="3" key="2">
    <citation type="submission" date="2013-04" db="EMBL/GenBank/DDBJ databases">
        <authorList>
            <person name="Zhang X."/>
            <person name="Zhang H."/>
            <person name="Liu Y."/>
        </authorList>
    </citation>
    <scope>NUCLEOTIDE SEQUENCE</scope>
</reference>
<keyword evidence="3" id="KW-0430">Lectin</keyword>
<feature type="signal peptide" evidence="1">
    <location>
        <begin position="1"/>
        <end position="18"/>
    </location>
</feature>
<keyword evidence="1" id="KW-0732">Signal</keyword>